<proteinExistence type="predicted"/>
<dbReference type="Gene3D" id="2.40.30.170">
    <property type="match status" value="1"/>
</dbReference>
<evidence type="ECO:0000256" key="2">
    <source>
        <dbReference type="ARBA" id="ARBA00023054"/>
    </source>
</evidence>
<evidence type="ECO:0000313" key="3">
    <source>
        <dbReference type="EMBL" id="QIB70199.1"/>
    </source>
</evidence>
<dbReference type="EMBL" id="CP048649">
    <property type="protein sequence ID" value="QIB70199.1"/>
    <property type="molecule type" value="Genomic_DNA"/>
</dbReference>
<dbReference type="SUPFAM" id="SSF111369">
    <property type="entry name" value="HlyD-like secretion proteins"/>
    <property type="match status" value="1"/>
</dbReference>
<comment type="subcellular location">
    <subcellularLocation>
        <location evidence="1">Cell envelope</location>
    </subcellularLocation>
</comment>
<dbReference type="AlphaFoldDB" id="A0A858BYB1"/>
<keyword evidence="2" id="KW-0175">Coiled coil</keyword>
<dbReference type="PANTHER" id="PTHR32347:SF23">
    <property type="entry name" value="BLL5650 PROTEIN"/>
    <property type="match status" value="1"/>
</dbReference>
<dbReference type="RefSeq" id="WP_163067438.1">
    <property type="nucleotide sequence ID" value="NZ_CP048649.1"/>
</dbReference>
<evidence type="ECO:0000256" key="1">
    <source>
        <dbReference type="ARBA" id="ARBA00004196"/>
    </source>
</evidence>
<dbReference type="Gene3D" id="1.10.287.470">
    <property type="entry name" value="Helix hairpin bin"/>
    <property type="match status" value="2"/>
</dbReference>
<dbReference type="Proteomes" id="UP000466848">
    <property type="component" value="Chromosome"/>
</dbReference>
<organism evidence="3 4">
    <name type="scientific">Aminipila butyrica</name>
    <dbReference type="NCBI Taxonomy" id="433296"/>
    <lineage>
        <taxon>Bacteria</taxon>
        <taxon>Bacillati</taxon>
        <taxon>Bacillota</taxon>
        <taxon>Clostridia</taxon>
        <taxon>Peptostreptococcales</taxon>
        <taxon>Anaerovoracaceae</taxon>
        <taxon>Aminipila</taxon>
    </lineage>
</organism>
<dbReference type="KEGG" id="abut:Ami103574_13250"/>
<protein>
    <submittedName>
        <fullName evidence="3">HlyD family efflux transporter periplasmic adaptor subunit</fullName>
    </submittedName>
</protein>
<name>A0A858BYB1_9FIRM</name>
<dbReference type="PANTHER" id="PTHR32347">
    <property type="entry name" value="EFFLUX SYSTEM COMPONENT YKNX-RELATED"/>
    <property type="match status" value="1"/>
</dbReference>
<accession>A0A858BYB1</accession>
<sequence>MEKKKIAAAAIVLVLVGAGIFYTQIQNSGGYKGQVEGVMVSHATEVSGKIRESSIQLGGTIKKGDILAVIDDTNQQYVVEQLRLNLQKAKLAVSNSKVGAGGVADNNYTAAQASYDSAQALAQKAKTDYQRAKSLYETDAISQEALDSAKVADDTAAAAEAAAAAKLKNAGDKSATSSAQLDVAILESQLHQQEDLLKKYTITAQCDGILMSQNYREGDVVAVGYDIADISSQAERYVVIYYPKEKLAQIQLGQKAQVGWTGHTLTGTVQYLDVKAQYTPKDMQTAANRNQKTLRVKILLPADSDLQVGQRVNVKV</sequence>
<dbReference type="GO" id="GO:0030313">
    <property type="term" value="C:cell envelope"/>
    <property type="evidence" value="ECO:0007669"/>
    <property type="project" value="UniProtKB-SubCell"/>
</dbReference>
<gene>
    <name evidence="3" type="ORF">Ami103574_13250</name>
</gene>
<dbReference type="InterPro" id="IPR050465">
    <property type="entry name" value="UPF0194_transport"/>
</dbReference>
<dbReference type="Gene3D" id="2.40.50.100">
    <property type="match status" value="1"/>
</dbReference>
<keyword evidence="4" id="KW-1185">Reference proteome</keyword>
<reference evidence="3 4" key="1">
    <citation type="submission" date="2020-02" db="EMBL/GenBank/DDBJ databases">
        <authorList>
            <person name="Kim Y.B."/>
            <person name="Roh S.W."/>
        </authorList>
    </citation>
    <scope>NUCLEOTIDE SEQUENCE [LARGE SCALE GENOMIC DNA]</scope>
    <source>
        <strain evidence="3 4">DSM 103574</strain>
    </source>
</reference>
<evidence type="ECO:0000313" key="4">
    <source>
        <dbReference type="Proteomes" id="UP000466848"/>
    </source>
</evidence>